<feature type="chain" id="PRO_5030573653" evidence="1">
    <location>
        <begin position="30"/>
        <end position="538"/>
    </location>
</feature>
<keyword evidence="1" id="KW-0732">Signal</keyword>
<dbReference type="PANTHER" id="PTHR43737:SF1">
    <property type="entry name" value="DUF1501 DOMAIN-CONTAINING PROTEIN"/>
    <property type="match status" value="1"/>
</dbReference>
<keyword evidence="3" id="KW-1185">Reference proteome</keyword>
<dbReference type="RefSeq" id="WP_229426456.1">
    <property type="nucleotide sequence ID" value="NZ_JACHXD010000025.1"/>
</dbReference>
<feature type="signal peptide" evidence="1">
    <location>
        <begin position="1"/>
        <end position="29"/>
    </location>
</feature>
<evidence type="ECO:0000313" key="3">
    <source>
        <dbReference type="Proteomes" id="UP000541535"/>
    </source>
</evidence>
<dbReference type="PANTHER" id="PTHR43737">
    <property type="entry name" value="BLL7424 PROTEIN"/>
    <property type="match status" value="1"/>
</dbReference>
<dbReference type="InterPro" id="IPR014917">
    <property type="entry name" value="DUF1800"/>
</dbReference>
<gene>
    <name evidence="2" type="ORF">FHS03_005318</name>
</gene>
<reference evidence="2 3" key="1">
    <citation type="submission" date="2020-08" db="EMBL/GenBank/DDBJ databases">
        <title>Genomic Encyclopedia of Type Strains, Phase III (KMG-III): the genomes of soil and plant-associated and newly described type strains.</title>
        <authorList>
            <person name="Whitman W."/>
        </authorList>
    </citation>
    <scope>NUCLEOTIDE SEQUENCE [LARGE SCALE GENOMIC DNA]</scope>
    <source>
        <strain evidence="2 3">CECT 8897</strain>
    </source>
</reference>
<protein>
    <submittedName>
        <fullName evidence="2">Uncharacterized protein (DUF1800 family)</fullName>
    </submittedName>
</protein>
<comment type="caution">
    <text evidence="2">The sequence shown here is derived from an EMBL/GenBank/DDBJ whole genome shotgun (WGS) entry which is preliminary data.</text>
</comment>
<sequence length="538" mass="56633">MNATVLSDSPAPTLALGAALLGASGRAMAAVSDAEAARFLAQASMGASRAQIAQVQSLGYAGWLDAQFAMPASGWRWDWLVAKGFNAVTYKNSEAGFDPAVWRKLLVSSDTLRQRVTLALSEILVTSIGGLVGAGWRQFSAAAYMDLLEANAFGNYRTLLGQVSTSAAMGQYLTYRGSRKANPATGAHPDENYARELMQLFTIGLVQLNQDGTPQTGKVGAPLYTYTQDDISGLARIFTGWDFDLAGGDTSTPDFLRRPMQQIAARHESGASSFLGKSVPAGLGGADALNAALDIIYAHPNVGPFIGRQLIQRLVCSNPSPAYVWRVAAAFNNDGTGARGNLRAVVKAVLLDPEARRSDAAAPGQGKLREPMLRFLAWARAYEVKSASDAWAVGNTSDPASKLGQSPLRSPSVFNFFRPGYVPPNSGIASAGMVAPEFQIANETSVVGYVNFMQRAVGGRLGDLAADYASLMPLAENGNALLAEINTVLAAGQLGAESQALIVGAINAMARGTDAARLNRIRAALTLALAAPDFVVLK</sequence>
<dbReference type="Proteomes" id="UP000541535">
    <property type="component" value="Unassembled WGS sequence"/>
</dbReference>
<dbReference type="EMBL" id="JACHXD010000025">
    <property type="protein sequence ID" value="MBB3122221.1"/>
    <property type="molecule type" value="Genomic_DNA"/>
</dbReference>
<dbReference type="Pfam" id="PF08811">
    <property type="entry name" value="DUF1800"/>
    <property type="match status" value="1"/>
</dbReference>
<accession>A0A7W5BFI3</accession>
<name>A0A7W5BFI3_9BURK</name>
<evidence type="ECO:0000256" key="1">
    <source>
        <dbReference type="SAM" id="SignalP"/>
    </source>
</evidence>
<proteinExistence type="predicted"/>
<dbReference type="AlphaFoldDB" id="A0A7W5BFI3"/>
<evidence type="ECO:0000313" key="2">
    <source>
        <dbReference type="EMBL" id="MBB3122221.1"/>
    </source>
</evidence>
<organism evidence="2 3">
    <name type="scientific">Pseudoduganella violacea</name>
    <dbReference type="NCBI Taxonomy" id="1715466"/>
    <lineage>
        <taxon>Bacteria</taxon>
        <taxon>Pseudomonadati</taxon>
        <taxon>Pseudomonadota</taxon>
        <taxon>Betaproteobacteria</taxon>
        <taxon>Burkholderiales</taxon>
        <taxon>Oxalobacteraceae</taxon>
        <taxon>Telluria group</taxon>
        <taxon>Pseudoduganella</taxon>
    </lineage>
</organism>